<feature type="transmembrane region" description="Helical" evidence="1">
    <location>
        <begin position="20"/>
        <end position="40"/>
    </location>
</feature>
<proteinExistence type="predicted"/>
<keyword evidence="1" id="KW-0812">Transmembrane</keyword>
<evidence type="ECO:0000313" key="2">
    <source>
        <dbReference type="EMBL" id="SFJ14488.1"/>
    </source>
</evidence>
<keyword evidence="3" id="KW-1185">Reference proteome</keyword>
<protein>
    <recommendedName>
        <fullName evidence="4">GDSL-like Lipase/Acylhydrolase family protein</fullName>
    </recommendedName>
</protein>
<dbReference type="Proteomes" id="UP000198649">
    <property type="component" value="Unassembled WGS sequence"/>
</dbReference>
<accession>A0A1I3NYU8</accession>
<dbReference type="InterPro" id="IPR036514">
    <property type="entry name" value="SGNH_hydro_sf"/>
</dbReference>
<dbReference type="RefSeq" id="WP_091116525.1">
    <property type="nucleotide sequence ID" value="NZ_BKAF01000024.1"/>
</dbReference>
<dbReference type="OrthoDB" id="8215557at2"/>
<organism evidence="2 3">
    <name type="scientific">Nocardioides psychrotolerans</name>
    <dbReference type="NCBI Taxonomy" id="1005945"/>
    <lineage>
        <taxon>Bacteria</taxon>
        <taxon>Bacillati</taxon>
        <taxon>Actinomycetota</taxon>
        <taxon>Actinomycetes</taxon>
        <taxon>Propionibacteriales</taxon>
        <taxon>Nocardioidaceae</taxon>
        <taxon>Nocardioides</taxon>
    </lineage>
</organism>
<evidence type="ECO:0000256" key="1">
    <source>
        <dbReference type="SAM" id="Phobius"/>
    </source>
</evidence>
<dbReference type="AlphaFoldDB" id="A0A1I3NYU8"/>
<dbReference type="STRING" id="1005945.SAMN05216561_11934"/>
<evidence type="ECO:0000313" key="3">
    <source>
        <dbReference type="Proteomes" id="UP000198649"/>
    </source>
</evidence>
<reference evidence="2 3" key="1">
    <citation type="submission" date="2016-10" db="EMBL/GenBank/DDBJ databases">
        <authorList>
            <person name="de Groot N.N."/>
        </authorList>
    </citation>
    <scope>NUCLEOTIDE SEQUENCE [LARGE SCALE GENOMIC DNA]</scope>
    <source>
        <strain evidence="2 3">CGMCC 1.11156</strain>
    </source>
</reference>
<dbReference type="Gene3D" id="3.40.50.1110">
    <property type="entry name" value="SGNH hydrolase"/>
    <property type="match status" value="1"/>
</dbReference>
<dbReference type="SUPFAM" id="SSF52266">
    <property type="entry name" value="SGNH hydrolase"/>
    <property type="match status" value="1"/>
</dbReference>
<evidence type="ECO:0008006" key="4">
    <source>
        <dbReference type="Google" id="ProtNLM"/>
    </source>
</evidence>
<keyword evidence="1" id="KW-0472">Membrane</keyword>
<dbReference type="EMBL" id="FOQG01000019">
    <property type="protein sequence ID" value="SFJ14488.1"/>
    <property type="molecule type" value="Genomic_DNA"/>
</dbReference>
<sequence>MSTSWGRSTDTGRDVAVRRFTLLGVIAATALTVALLVTQFSTGSGDPEAVPAAGPDTAGAPLSVPAAAKVLFIGDDWTAGEGAALQRASFVHLVSKDLGWEYRVDAVPGSGWAHSAPTTPGSQYLDRVFRLQTDDDFVPDVVVISAQMRSPATTPVIRKLMRNTVTTLRGRVPDAVIAVVLPYGNPRGMGMCEPLENDHITCVDTFGEEWLTGADAPAYFGEGGLLNNDGHAYFAERLAADLERDLVVG</sequence>
<keyword evidence="1" id="KW-1133">Transmembrane helix</keyword>
<name>A0A1I3NYU8_9ACTN</name>
<gene>
    <name evidence="2" type="ORF">SAMN05216561_11934</name>
</gene>